<evidence type="ECO:0000313" key="2">
    <source>
        <dbReference type="Proteomes" id="UP000304540"/>
    </source>
</evidence>
<proteinExistence type="predicted"/>
<sequence>MDKKLIGLDLTHIADGGLQEKLDKELEKVFDNILDLNTDAKAKRKVTITLTMSANEERTVVDTTMEVKSKFAPQNGVATTILIGRDFDTGQVHANELKSTVPGQMYFDENGEILTDIGQPVAEIEQPVAEIEQQAETKSDIIDFNKKKVGN</sequence>
<name>A0A4M3K220_STREE</name>
<gene>
    <name evidence="1" type="ORF">SAMEA3381574_02045</name>
</gene>
<dbReference type="EMBL" id="CABABW010000029">
    <property type="protein sequence ID" value="VRI37964.1"/>
    <property type="molecule type" value="Genomic_DNA"/>
</dbReference>
<protein>
    <submittedName>
        <fullName evidence="1">Phage protein</fullName>
    </submittedName>
</protein>
<dbReference type="AlphaFoldDB" id="A0A4M3K220"/>
<dbReference type="Proteomes" id="UP000304540">
    <property type="component" value="Unassembled WGS sequence"/>
</dbReference>
<accession>A0A4M3K220</accession>
<reference evidence="1 2" key="1">
    <citation type="submission" date="2019-04" db="EMBL/GenBank/DDBJ databases">
        <authorList>
            <consortium name="Pathogen Informatics"/>
        </authorList>
    </citation>
    <scope>NUCLEOTIDE SEQUENCE [LARGE SCALE GENOMIC DNA]</scope>
    <source>
        <strain evidence="1 2">GPSC232</strain>
    </source>
</reference>
<organism evidence="1 2">
    <name type="scientific">Streptococcus pneumoniae</name>
    <dbReference type="NCBI Taxonomy" id="1313"/>
    <lineage>
        <taxon>Bacteria</taxon>
        <taxon>Bacillati</taxon>
        <taxon>Bacillota</taxon>
        <taxon>Bacilli</taxon>
        <taxon>Lactobacillales</taxon>
        <taxon>Streptococcaceae</taxon>
        <taxon>Streptococcus</taxon>
    </lineage>
</organism>
<evidence type="ECO:0000313" key="1">
    <source>
        <dbReference type="EMBL" id="VRI37964.1"/>
    </source>
</evidence>